<proteinExistence type="inferred from homology"/>
<dbReference type="PANTHER" id="PTHR11538">
    <property type="entry name" value="PHENYLALANYL-TRNA SYNTHETASE"/>
    <property type="match status" value="1"/>
</dbReference>
<dbReference type="InterPro" id="IPR022911">
    <property type="entry name" value="Phe_tRNA_ligase_alpha1_bac"/>
</dbReference>
<dbReference type="HAMAP" id="MF_00281">
    <property type="entry name" value="Phe_tRNA_synth_alpha1"/>
    <property type="match status" value="1"/>
</dbReference>
<evidence type="ECO:0000313" key="16">
    <source>
        <dbReference type="Proteomes" id="UP000187495"/>
    </source>
</evidence>
<feature type="binding site" evidence="13">
    <location>
        <position position="307"/>
    </location>
    <ligand>
        <name>Mg(2+)</name>
        <dbReference type="ChEBI" id="CHEBI:18420"/>
        <note>shared with beta subunit</note>
    </ligand>
</feature>
<dbReference type="GO" id="GO:0005737">
    <property type="term" value="C:cytoplasm"/>
    <property type="evidence" value="ECO:0007669"/>
    <property type="project" value="UniProtKB-SubCell"/>
</dbReference>
<dbReference type="Gene3D" id="3.30.930.10">
    <property type="entry name" value="Bira Bifunctional Protein, Domain 2"/>
    <property type="match status" value="1"/>
</dbReference>
<dbReference type="GO" id="GO:0004826">
    <property type="term" value="F:phenylalanine-tRNA ligase activity"/>
    <property type="evidence" value="ECO:0007669"/>
    <property type="project" value="UniProtKB-UniRule"/>
</dbReference>
<keyword evidence="7 13" id="KW-0547">Nucleotide-binding</keyword>
<dbReference type="GO" id="GO:0005524">
    <property type="term" value="F:ATP binding"/>
    <property type="evidence" value="ECO:0007669"/>
    <property type="project" value="UniProtKB-UniRule"/>
</dbReference>
<dbReference type="Pfam" id="PF02912">
    <property type="entry name" value="Phe_tRNA-synt_N"/>
    <property type="match status" value="1"/>
</dbReference>
<keyword evidence="5 13" id="KW-0436">Ligase</keyword>
<sequence length="382" mass="43195">MSISGVNCYSLLVFANRLFTFLGELFTINGFDLIKLMKVFMSMIPNLDKALTELDKQQFVAFEQQAVQLIEQAQNEQQLQELRVNLTGKKSALTALSKQMGLLDADAKKQYGGYLHELRGNIMQAFEQKASSLALVALNAKLASETIDISLPARGVDKGGLHPITQTAERMKQFFVQAGFVVATGPEVESDYYNFEALNIPEHHPARAMHDTFYFDAHYLLRTHTSGVQIRTMEQSTPPIRIICPGRVYRCDSDQTHSPMFHQMEGLMVSKSSNFAELKGLIHEFLDAFFGKKMTVRFRPSFFPFTEPSAEVDILSDSGKWLEVLGCGMVHPQVLKNCGINPDEYTGFAFGLGIERFAMLYYGIDDLRLFFQNDLRFLRQFG</sequence>
<evidence type="ECO:0000256" key="2">
    <source>
        <dbReference type="ARBA" id="ARBA00010207"/>
    </source>
</evidence>
<gene>
    <name evidence="13" type="primary">pheS</name>
    <name evidence="15" type="ORF">SAMN02745664_10253</name>
</gene>
<comment type="subcellular location">
    <subcellularLocation>
        <location evidence="1 13">Cytoplasm</location>
    </subcellularLocation>
</comment>
<name>A0A1N7DR69_9GAMM</name>
<comment type="similarity">
    <text evidence="2 13">Belongs to the class-II aminoacyl-tRNA synthetase family. Phe-tRNA synthetase alpha subunit type 1 subfamily.</text>
</comment>
<evidence type="ECO:0000256" key="11">
    <source>
        <dbReference type="ARBA" id="ARBA00023146"/>
    </source>
</evidence>
<dbReference type="InterPro" id="IPR004188">
    <property type="entry name" value="Phe-tRNA_ligase_II_N"/>
</dbReference>
<evidence type="ECO:0000256" key="3">
    <source>
        <dbReference type="ARBA" id="ARBA00011209"/>
    </source>
</evidence>
<dbReference type="EMBL" id="FTNU01000002">
    <property type="protein sequence ID" value="SIR78373.1"/>
    <property type="molecule type" value="Genomic_DNA"/>
</dbReference>
<dbReference type="NCBIfam" id="TIGR00468">
    <property type="entry name" value="pheS"/>
    <property type="match status" value="1"/>
</dbReference>
<dbReference type="GO" id="GO:0000049">
    <property type="term" value="F:tRNA binding"/>
    <property type="evidence" value="ECO:0007669"/>
    <property type="project" value="InterPro"/>
</dbReference>
<evidence type="ECO:0000256" key="8">
    <source>
        <dbReference type="ARBA" id="ARBA00022840"/>
    </source>
</evidence>
<dbReference type="CDD" id="cd00496">
    <property type="entry name" value="PheRS_alpha_core"/>
    <property type="match status" value="1"/>
</dbReference>
<dbReference type="SUPFAM" id="SSF46589">
    <property type="entry name" value="tRNA-binding arm"/>
    <property type="match status" value="1"/>
</dbReference>
<keyword evidence="10 13" id="KW-0648">Protein biosynthesis</keyword>
<dbReference type="InterPro" id="IPR010978">
    <property type="entry name" value="tRNA-bd_arm"/>
</dbReference>
<evidence type="ECO:0000256" key="6">
    <source>
        <dbReference type="ARBA" id="ARBA00022723"/>
    </source>
</evidence>
<dbReference type="AlphaFoldDB" id="A0A1N7DR69"/>
<keyword evidence="16" id="KW-1185">Reference proteome</keyword>
<dbReference type="InterPro" id="IPR004529">
    <property type="entry name" value="Phe-tRNA-synth_IIc_asu"/>
</dbReference>
<reference evidence="16" key="1">
    <citation type="submission" date="2017-01" db="EMBL/GenBank/DDBJ databases">
        <authorList>
            <person name="Varghese N."/>
            <person name="Submissions S."/>
        </authorList>
    </citation>
    <scope>NUCLEOTIDE SEQUENCE [LARGE SCALE GENOMIC DNA]</scope>
    <source>
        <strain evidence="16">DSM 21768</strain>
    </source>
</reference>
<comment type="subunit">
    <text evidence="3 13">Tetramer of two alpha and two beta subunits.</text>
</comment>
<dbReference type="Proteomes" id="UP000187495">
    <property type="component" value="Unassembled WGS sequence"/>
</dbReference>
<keyword evidence="9 13" id="KW-0460">Magnesium</keyword>
<comment type="catalytic activity">
    <reaction evidence="12 13">
        <text>tRNA(Phe) + L-phenylalanine + ATP = L-phenylalanyl-tRNA(Phe) + AMP + diphosphate + H(+)</text>
        <dbReference type="Rhea" id="RHEA:19413"/>
        <dbReference type="Rhea" id="RHEA-COMP:9668"/>
        <dbReference type="Rhea" id="RHEA-COMP:9699"/>
        <dbReference type="ChEBI" id="CHEBI:15378"/>
        <dbReference type="ChEBI" id="CHEBI:30616"/>
        <dbReference type="ChEBI" id="CHEBI:33019"/>
        <dbReference type="ChEBI" id="CHEBI:58095"/>
        <dbReference type="ChEBI" id="CHEBI:78442"/>
        <dbReference type="ChEBI" id="CHEBI:78531"/>
        <dbReference type="ChEBI" id="CHEBI:456215"/>
        <dbReference type="EC" id="6.1.1.20"/>
    </reaction>
</comment>
<dbReference type="SUPFAM" id="SSF55681">
    <property type="entry name" value="Class II aaRS and biotin synthetases"/>
    <property type="match status" value="1"/>
</dbReference>
<dbReference type="STRING" id="34061.B0189_05985"/>
<evidence type="ECO:0000256" key="5">
    <source>
        <dbReference type="ARBA" id="ARBA00022598"/>
    </source>
</evidence>
<keyword evidence="11 13" id="KW-0030">Aminoacyl-tRNA synthetase</keyword>
<evidence type="ECO:0000313" key="15">
    <source>
        <dbReference type="EMBL" id="SIR78373.1"/>
    </source>
</evidence>
<dbReference type="PANTHER" id="PTHR11538:SF41">
    <property type="entry name" value="PHENYLALANINE--TRNA LIGASE, MITOCHONDRIAL"/>
    <property type="match status" value="1"/>
</dbReference>
<keyword evidence="8 13" id="KW-0067">ATP-binding</keyword>
<evidence type="ECO:0000259" key="14">
    <source>
        <dbReference type="PROSITE" id="PS50862"/>
    </source>
</evidence>
<dbReference type="GO" id="GO:0000287">
    <property type="term" value="F:magnesium ion binding"/>
    <property type="evidence" value="ECO:0007669"/>
    <property type="project" value="UniProtKB-UniRule"/>
</dbReference>
<accession>A0A1N7DR69</accession>
<protein>
    <recommendedName>
        <fullName evidence="13">Phenylalanine--tRNA ligase alpha subunit</fullName>
        <ecNumber evidence="13">6.1.1.20</ecNumber>
    </recommendedName>
    <alternativeName>
        <fullName evidence="13">Phenylalanyl-tRNA synthetase alpha subunit</fullName>
        <shortName evidence="13">PheRS</shortName>
    </alternativeName>
</protein>
<dbReference type="InterPro" id="IPR045864">
    <property type="entry name" value="aa-tRNA-synth_II/BPL/LPL"/>
</dbReference>
<evidence type="ECO:0000256" key="7">
    <source>
        <dbReference type="ARBA" id="ARBA00022741"/>
    </source>
</evidence>
<keyword evidence="4 13" id="KW-0963">Cytoplasm</keyword>
<dbReference type="GO" id="GO:0006432">
    <property type="term" value="P:phenylalanyl-tRNA aminoacylation"/>
    <property type="evidence" value="ECO:0007669"/>
    <property type="project" value="UniProtKB-UniRule"/>
</dbReference>
<evidence type="ECO:0000256" key="13">
    <source>
        <dbReference type="HAMAP-Rule" id="MF_00281"/>
    </source>
</evidence>
<dbReference type="PROSITE" id="PS50862">
    <property type="entry name" value="AA_TRNA_LIGASE_II"/>
    <property type="match status" value="1"/>
</dbReference>
<feature type="domain" description="Aminoacyl-transfer RNA synthetases class-II family profile" evidence="14">
    <location>
        <begin position="171"/>
        <end position="380"/>
    </location>
</feature>
<dbReference type="Pfam" id="PF01409">
    <property type="entry name" value="tRNA-synt_2d"/>
    <property type="match status" value="1"/>
</dbReference>
<dbReference type="InterPro" id="IPR002319">
    <property type="entry name" value="Phenylalanyl-tRNA_Synthase"/>
</dbReference>
<evidence type="ECO:0000256" key="9">
    <source>
        <dbReference type="ARBA" id="ARBA00022842"/>
    </source>
</evidence>
<dbReference type="InterPro" id="IPR006195">
    <property type="entry name" value="aa-tRNA-synth_II"/>
</dbReference>
<dbReference type="EC" id="6.1.1.20" evidence="13"/>
<keyword evidence="6 13" id="KW-0479">Metal-binding</keyword>
<organism evidence="15 16">
    <name type="scientific">Moraxella cuniculi DSM 21768</name>
    <dbReference type="NCBI Taxonomy" id="1122245"/>
    <lineage>
        <taxon>Bacteria</taxon>
        <taxon>Pseudomonadati</taxon>
        <taxon>Pseudomonadota</taxon>
        <taxon>Gammaproteobacteria</taxon>
        <taxon>Moraxellales</taxon>
        <taxon>Moraxellaceae</taxon>
        <taxon>Moraxella</taxon>
    </lineage>
</organism>
<evidence type="ECO:0000256" key="10">
    <source>
        <dbReference type="ARBA" id="ARBA00022917"/>
    </source>
</evidence>
<evidence type="ECO:0000256" key="12">
    <source>
        <dbReference type="ARBA" id="ARBA00049255"/>
    </source>
</evidence>
<evidence type="ECO:0000256" key="1">
    <source>
        <dbReference type="ARBA" id="ARBA00004496"/>
    </source>
</evidence>
<evidence type="ECO:0000256" key="4">
    <source>
        <dbReference type="ARBA" id="ARBA00022490"/>
    </source>
</evidence>
<comment type="cofactor">
    <cofactor evidence="13">
        <name>Mg(2+)</name>
        <dbReference type="ChEBI" id="CHEBI:18420"/>
    </cofactor>
    <text evidence="13">Binds 2 magnesium ions per tetramer.</text>
</comment>
<dbReference type="FunFam" id="3.30.930.10:FF:000003">
    <property type="entry name" value="Phenylalanine--tRNA ligase alpha subunit"/>
    <property type="match status" value="1"/>
</dbReference>